<sequence length="86" mass="9473">VAFRFVSVNEVIARLNDVLGVENWTFEVISCERSLEGGDNIIAHVRLSAYINDKPLQRDAYGGSEVKTKRDGGLLDLGNDHKIAVS</sequence>
<protein>
    <submittedName>
        <fullName evidence="1">Uncharacterized protein</fullName>
    </submittedName>
</protein>
<feature type="non-terminal residue" evidence="1">
    <location>
        <position position="86"/>
    </location>
</feature>
<dbReference type="EMBL" id="UINC01132940">
    <property type="protein sequence ID" value="SVD15569.1"/>
    <property type="molecule type" value="Genomic_DNA"/>
</dbReference>
<proteinExistence type="predicted"/>
<reference evidence="1" key="1">
    <citation type="submission" date="2018-05" db="EMBL/GenBank/DDBJ databases">
        <authorList>
            <person name="Lanie J.A."/>
            <person name="Ng W.-L."/>
            <person name="Kazmierczak K.M."/>
            <person name="Andrzejewski T.M."/>
            <person name="Davidsen T.M."/>
            <person name="Wayne K.J."/>
            <person name="Tettelin H."/>
            <person name="Glass J.I."/>
            <person name="Rusch D."/>
            <person name="Podicherti R."/>
            <person name="Tsui H.-C.T."/>
            <person name="Winkler M.E."/>
        </authorList>
    </citation>
    <scope>NUCLEOTIDE SEQUENCE</scope>
</reference>
<feature type="non-terminal residue" evidence="1">
    <location>
        <position position="1"/>
    </location>
</feature>
<gene>
    <name evidence="1" type="ORF">METZ01_LOCUS368423</name>
</gene>
<accession>A0A382T072</accession>
<dbReference type="AlphaFoldDB" id="A0A382T072"/>
<name>A0A382T072_9ZZZZ</name>
<evidence type="ECO:0000313" key="1">
    <source>
        <dbReference type="EMBL" id="SVD15569.1"/>
    </source>
</evidence>
<organism evidence="1">
    <name type="scientific">marine metagenome</name>
    <dbReference type="NCBI Taxonomy" id="408172"/>
    <lineage>
        <taxon>unclassified sequences</taxon>
        <taxon>metagenomes</taxon>
        <taxon>ecological metagenomes</taxon>
    </lineage>
</organism>